<organism evidence="4 5">
    <name type="scientific">Tenacibaculum polynesiense</name>
    <dbReference type="NCBI Taxonomy" id="3137857"/>
    <lineage>
        <taxon>Bacteria</taxon>
        <taxon>Pseudomonadati</taxon>
        <taxon>Bacteroidota</taxon>
        <taxon>Flavobacteriia</taxon>
        <taxon>Flavobacteriales</taxon>
        <taxon>Flavobacteriaceae</taxon>
        <taxon>Tenacibaculum</taxon>
    </lineage>
</organism>
<evidence type="ECO:0000256" key="2">
    <source>
        <dbReference type="SAM" id="Phobius"/>
    </source>
</evidence>
<proteinExistence type="inferred from homology"/>
<dbReference type="EMBL" id="CAXJIO010000010">
    <property type="protein sequence ID" value="CAL2102146.1"/>
    <property type="molecule type" value="Genomic_DNA"/>
</dbReference>
<keyword evidence="2" id="KW-0812">Transmembrane</keyword>
<keyword evidence="2" id="KW-1133">Transmembrane helix</keyword>
<feature type="transmembrane region" description="Helical" evidence="2">
    <location>
        <begin position="119"/>
        <end position="138"/>
    </location>
</feature>
<name>A0ABP1F1D3_9FLAO</name>
<feature type="transmembrane region" description="Helical" evidence="2">
    <location>
        <begin position="83"/>
        <end position="107"/>
    </location>
</feature>
<feature type="domain" description="Polysaccharide biosynthesis protein CapD-like" evidence="3">
    <location>
        <begin position="295"/>
        <end position="579"/>
    </location>
</feature>
<dbReference type="InterPro" id="IPR051203">
    <property type="entry name" value="Polysaccharide_Synthase-Rel"/>
</dbReference>
<dbReference type="RefSeq" id="WP_348714392.1">
    <property type="nucleotide sequence ID" value="NZ_CAXJIO010000010.1"/>
</dbReference>
<evidence type="ECO:0000259" key="3">
    <source>
        <dbReference type="Pfam" id="PF02719"/>
    </source>
</evidence>
<dbReference type="InterPro" id="IPR003869">
    <property type="entry name" value="Polysac_CapD-like"/>
</dbReference>
<dbReference type="PANTHER" id="PTHR43318:SF1">
    <property type="entry name" value="POLYSACCHARIDE BIOSYNTHESIS PROTEIN EPSC-RELATED"/>
    <property type="match status" value="1"/>
</dbReference>
<dbReference type="InterPro" id="IPR036291">
    <property type="entry name" value="NAD(P)-bd_dom_sf"/>
</dbReference>
<dbReference type="SUPFAM" id="SSF51735">
    <property type="entry name" value="NAD(P)-binding Rossmann-fold domains"/>
    <property type="match status" value="2"/>
</dbReference>
<accession>A0ABP1F1D3</accession>
<keyword evidence="5" id="KW-1185">Reference proteome</keyword>
<evidence type="ECO:0000313" key="5">
    <source>
        <dbReference type="Proteomes" id="UP001497527"/>
    </source>
</evidence>
<evidence type="ECO:0000256" key="1">
    <source>
        <dbReference type="ARBA" id="ARBA00007430"/>
    </source>
</evidence>
<sequence>MLKNWVLKALDKYASRWVVLIIDIILVCFSFILAYTIRFNTSLNFDTEKLIYQLPFIALVALFSFLSVGSYRGIIRHTGTRDAFNVFIGLSLMSSLVIIAVLINSTFKIFPSITIPKSIIIIHFLTSVILLIISRFVFKAFYEIISTELDSITNVLIYGAGDSGLITYGALNRDSKNKYEVLGFIDDDPKKQGKKIDRIKIYDGNRLTKNFIETKDVDEIIISIQNIKSEKLLVLTDKLLSLGTKVKIVPPLSKWIDGDLEATQIKQVKIEDLLNRKPISIDNPIVSREVNNKTVMVTGAAGSIGSEISRQLSSYNLHHLILVDQAESPLYEIEQELVQNGITNFTAFVADVRDVNRMNEIFEEFKPQKVFHAAAYKHVPLMEKSPYEAVKINVLGTKNIADLAIKHKVERFVMVSTDKAVNPTNVMGATKRIAEMYITCLSNNKEHTTKFTTTRFGNVLGSNGSVIPLFKKQIENGGPLTVTHKEITRYFMTIPEACRLVLEAGTMGNGGEIYIFDMGKSVKIYDIAKRMIHLSGLSYPDDIDIKITGLRPGEKLYEELLANGENTTPTYHEKIMIAKTQDIDNEYISRKIQKLCSSYNNINNLNTVSLMKEIVPEYISKNSIYQELDAIKEKLN</sequence>
<dbReference type="Proteomes" id="UP001497527">
    <property type="component" value="Unassembled WGS sequence"/>
</dbReference>
<keyword evidence="2" id="KW-0472">Membrane</keyword>
<dbReference type="Gene3D" id="3.40.50.720">
    <property type="entry name" value="NAD(P)-binding Rossmann-like Domain"/>
    <property type="match status" value="2"/>
</dbReference>
<gene>
    <name evidence="4" type="ORF">T190423A01A_10709</name>
</gene>
<dbReference type="Pfam" id="PF02719">
    <property type="entry name" value="Polysacc_synt_2"/>
    <property type="match status" value="1"/>
</dbReference>
<protein>
    <submittedName>
        <fullName evidence="4">Polysaccharide biosynthesis protein</fullName>
    </submittedName>
</protein>
<feature type="transmembrane region" description="Helical" evidence="2">
    <location>
        <begin position="50"/>
        <end position="71"/>
    </location>
</feature>
<comment type="caution">
    <text evidence="4">The sequence shown here is derived from an EMBL/GenBank/DDBJ whole genome shotgun (WGS) entry which is preliminary data.</text>
</comment>
<dbReference type="CDD" id="cd05237">
    <property type="entry name" value="UDP_invert_4-6DH_SDR_e"/>
    <property type="match status" value="1"/>
</dbReference>
<comment type="similarity">
    <text evidence="1">Belongs to the polysaccharide synthase family.</text>
</comment>
<reference evidence="4 5" key="1">
    <citation type="submission" date="2024-05" db="EMBL/GenBank/DDBJ databases">
        <authorList>
            <person name="Duchaud E."/>
        </authorList>
    </citation>
    <scope>NUCLEOTIDE SEQUENCE [LARGE SCALE GENOMIC DNA]</scope>
    <source>
        <strain evidence="4">Ena-SAMPLE-TAB-13-05-2024-13:56:06:370-140308</strain>
    </source>
</reference>
<dbReference type="PANTHER" id="PTHR43318">
    <property type="entry name" value="UDP-N-ACETYLGLUCOSAMINE 4,6-DEHYDRATASE"/>
    <property type="match status" value="1"/>
</dbReference>
<dbReference type="Pfam" id="PF13727">
    <property type="entry name" value="CoA_binding_3"/>
    <property type="match status" value="1"/>
</dbReference>
<feature type="transmembrane region" description="Helical" evidence="2">
    <location>
        <begin position="17"/>
        <end position="38"/>
    </location>
</feature>
<evidence type="ECO:0000313" key="4">
    <source>
        <dbReference type="EMBL" id="CAL2102146.1"/>
    </source>
</evidence>